<gene>
    <name evidence="1" type="ORF">AWH69_15205</name>
</gene>
<keyword evidence="2" id="KW-1185">Reference proteome</keyword>
<accession>A0A176Q952</accession>
<dbReference type="Proteomes" id="UP000076976">
    <property type="component" value="Unassembled WGS sequence"/>
</dbReference>
<dbReference type="SUPFAM" id="SSF50998">
    <property type="entry name" value="Quinoprotein alcohol dehydrogenase-like"/>
    <property type="match status" value="1"/>
</dbReference>
<dbReference type="InterPro" id="IPR011047">
    <property type="entry name" value="Quinoprotein_ADH-like_sf"/>
</dbReference>
<dbReference type="STRING" id="262209.AWH69_15205"/>
<comment type="caution">
    <text evidence="1">The sequence shown here is derived from an EMBL/GenBank/DDBJ whole genome shotgun (WGS) entry which is preliminary data.</text>
</comment>
<dbReference type="PANTHER" id="PTHR34512:SF30">
    <property type="entry name" value="OUTER MEMBRANE PROTEIN ASSEMBLY FACTOR BAMB"/>
    <property type="match status" value="1"/>
</dbReference>
<protein>
    <recommendedName>
        <fullName evidence="3">PQQ-binding-like beta-propeller repeat protein</fullName>
    </recommendedName>
</protein>
<dbReference type="SUPFAM" id="SSF50969">
    <property type="entry name" value="YVTN repeat-like/Quinoprotein amine dehydrogenase"/>
    <property type="match status" value="1"/>
</dbReference>
<dbReference type="EMBL" id="LQZG01000005">
    <property type="protein sequence ID" value="OAB86237.1"/>
    <property type="molecule type" value="Genomic_DNA"/>
</dbReference>
<organism evidence="1 2">
    <name type="scientific">Janibacter melonis</name>
    <dbReference type="NCBI Taxonomy" id="262209"/>
    <lineage>
        <taxon>Bacteria</taxon>
        <taxon>Bacillati</taxon>
        <taxon>Actinomycetota</taxon>
        <taxon>Actinomycetes</taxon>
        <taxon>Micrococcales</taxon>
        <taxon>Intrasporangiaceae</taxon>
        <taxon>Janibacter</taxon>
    </lineage>
</organism>
<dbReference type="InterPro" id="IPR011044">
    <property type="entry name" value="Quino_amine_DH_bsu"/>
</dbReference>
<proteinExistence type="predicted"/>
<dbReference type="PANTHER" id="PTHR34512">
    <property type="entry name" value="CELL SURFACE PROTEIN"/>
    <property type="match status" value="1"/>
</dbReference>
<sequence>MPSSAVVVADGWRTPVDAVPQTKTSAALVVDGRLKLAVIVSGSPARLQLVDVESNHVDSSVGLPGMSTGEAVVVDHQGRVYAGGNTEHLYRYTPGQISAVDLGPVTPRASNVFALGVGTDGVVWGGSYPHAELWRVAPESSRITNLGQVRAGAQYARRVAADGRFVYVAVGPSRPEIIRISIDDPADRLQIPLPDPIATGIIGRIRLLGRFLSVEIPAGVARSGQLQPYQRRLYDLSTRTWAVPANDPTQLPSPVSGSGDFYYLDDGELTAVDAQSGDVRPPVRTADIGGRDTHVLHATLGGATGERLLVYNPRREELTSVDVLTGAAARYPITLSAVPMTIKSVSRGDPGRIFVGGYGGGSLSIVNLRTGAKSQFPSRPIKGAGRVIGEIEGTVAHGRYQYLGSYTGSKVFQYDRTQPWVDGTNPRVIADLGGAYRQDRPRAWATAGDRVYFGTIPKYGVLGGGLGIIDSDTTVRYIPDVVPEQSVVSLAARGDVVVGGTSRWGGLGTQPSTGGATVFAYDAARGVKIWENSPVRGAQAFGAVAFDPSGSVWAAQGGVLFELDHLTGAVKRRVDVTTEPQQDELTYNSSALVMHRGMLYLQTGTSIYSVDPSTGQSKTLVEGEVSLPQLVVDDNQLIYPAGAELRSISLTADR</sequence>
<name>A0A176Q952_9MICO</name>
<dbReference type="AlphaFoldDB" id="A0A176Q952"/>
<evidence type="ECO:0000313" key="1">
    <source>
        <dbReference type="EMBL" id="OAB86237.1"/>
    </source>
</evidence>
<evidence type="ECO:0000313" key="2">
    <source>
        <dbReference type="Proteomes" id="UP000076976"/>
    </source>
</evidence>
<evidence type="ECO:0008006" key="3">
    <source>
        <dbReference type="Google" id="ProtNLM"/>
    </source>
</evidence>
<reference evidence="1 2" key="1">
    <citation type="submission" date="2016-01" db="EMBL/GenBank/DDBJ databases">
        <title>Janibacter melonis strain CD11_4 genome sequencing and assembly.</title>
        <authorList>
            <person name="Nair G.R."/>
            <person name="Kaur G."/>
            <person name="Chander A.M."/>
            <person name="Mayilraj S."/>
        </authorList>
    </citation>
    <scope>NUCLEOTIDE SEQUENCE [LARGE SCALE GENOMIC DNA]</scope>
    <source>
        <strain evidence="1 2">CD11-4</strain>
    </source>
</reference>